<evidence type="ECO:0000256" key="6">
    <source>
        <dbReference type="ARBA" id="ARBA00022801"/>
    </source>
</evidence>
<sequence>MFLSRLDLVLIAFLVVADNRSAGVAADRTPGGSKKYPGLEPEAHARCYPSVTDRPMSLPTSLDQSPKHWWCSQKEEYAWMGFSYHMGGCPSRAVMANTFGWMRLSKKARYVRLYGGCDHDGFDDDVIEAAAEAGVGIYALIWFGFDNDDKWKGRKARLLHAIKENPKAPYVIRTVTCGSEPLYDKVLPVLKLVAQIEDLKNQLEPFGIPVTLSEMPAGYKANNDTPEIFQAVDFVCLHSFAFFEGNATTADHAQVAIRNDVEYGLQHGRGKKVVITQTGWPSNTKSWKANSPDAIADIAQEKRYFEVLDEHCDYFKANRISWFAHIYNETTLAGWGIYYGNGTEKFHFNPRTSC</sequence>
<dbReference type="AlphaFoldDB" id="A0A5B0NGJ5"/>
<evidence type="ECO:0000256" key="8">
    <source>
        <dbReference type="ARBA" id="ARBA00023180"/>
    </source>
</evidence>
<keyword evidence="7" id="KW-0472">Membrane</keyword>
<comment type="subcellular location">
    <subcellularLocation>
        <location evidence="2">Cell membrane</location>
        <topology evidence="2">Single-pass type II membrane protein</topology>
    </subcellularLocation>
</comment>
<evidence type="ECO:0000256" key="12">
    <source>
        <dbReference type="ARBA" id="ARBA00037649"/>
    </source>
</evidence>
<evidence type="ECO:0000256" key="10">
    <source>
        <dbReference type="ARBA" id="ARBA00023316"/>
    </source>
</evidence>
<dbReference type="EC" id="3.2.1.39" evidence="4"/>
<evidence type="ECO:0000313" key="19">
    <source>
        <dbReference type="Proteomes" id="UP000325313"/>
    </source>
</evidence>
<protein>
    <recommendedName>
        <fullName evidence="4">glucan endo-1,3-beta-D-glucosidase</fullName>
        <ecNumber evidence="4">3.2.1.39</ecNumber>
    </recommendedName>
    <alternativeName>
        <fullName evidence="14">Endo-1,3-beta-glucanase btgC</fullName>
    </alternativeName>
    <alternativeName>
        <fullName evidence="13">Laminarinase btgC</fullName>
    </alternativeName>
</protein>
<evidence type="ECO:0000256" key="3">
    <source>
        <dbReference type="ARBA" id="ARBA00008773"/>
    </source>
</evidence>
<dbReference type="GO" id="GO:0042973">
    <property type="term" value="F:glucan endo-1,3-beta-D-glucosidase activity"/>
    <property type="evidence" value="ECO:0007669"/>
    <property type="project" value="UniProtKB-EC"/>
</dbReference>
<dbReference type="GO" id="GO:0009277">
    <property type="term" value="C:fungal-type cell wall"/>
    <property type="evidence" value="ECO:0007669"/>
    <property type="project" value="TreeGrafter"/>
</dbReference>
<comment type="caution">
    <text evidence="16">The sequence shown here is derived from an EMBL/GenBank/DDBJ whole genome shotgun (WGS) entry which is preliminary data.</text>
</comment>
<dbReference type="GO" id="GO:0071555">
    <property type="term" value="P:cell wall organization"/>
    <property type="evidence" value="ECO:0007669"/>
    <property type="project" value="UniProtKB-KW"/>
</dbReference>
<dbReference type="OrthoDB" id="77201at2759"/>
<reference evidence="18 19" key="1">
    <citation type="submission" date="2019-05" db="EMBL/GenBank/DDBJ databases">
        <title>Emergence of the Ug99 lineage of the wheat stem rust pathogen through somatic hybridization.</title>
        <authorList>
            <person name="Li F."/>
            <person name="Upadhyaya N.M."/>
            <person name="Sperschneider J."/>
            <person name="Matny O."/>
            <person name="Nguyen-Phuc H."/>
            <person name="Mago R."/>
            <person name="Raley C."/>
            <person name="Miller M.E."/>
            <person name="Silverstein K.A.T."/>
            <person name="Henningsen E."/>
            <person name="Hirsch C.D."/>
            <person name="Visser B."/>
            <person name="Pretorius Z.A."/>
            <person name="Steffenson B.J."/>
            <person name="Schwessinger B."/>
            <person name="Dodds P.N."/>
            <person name="Figueroa M."/>
        </authorList>
    </citation>
    <scope>NUCLEOTIDE SEQUENCE [LARGE SCALE GENOMIC DNA]</scope>
    <source>
        <strain evidence="17">21-0</strain>
        <strain evidence="16 19">Ug99</strain>
    </source>
</reference>
<dbReference type="GO" id="GO:0005886">
    <property type="term" value="C:plasma membrane"/>
    <property type="evidence" value="ECO:0007669"/>
    <property type="project" value="UniProtKB-SubCell"/>
</dbReference>
<dbReference type="PANTHER" id="PTHR16631:SF17">
    <property type="entry name" value="GLUCAN ENDO-1,3-BETA-GLUCOSIDASE BTGC"/>
    <property type="match status" value="1"/>
</dbReference>
<evidence type="ECO:0000256" key="7">
    <source>
        <dbReference type="ARBA" id="ARBA00023136"/>
    </source>
</evidence>
<feature type="chain" id="PRO_5036137471" description="glucan endo-1,3-beta-D-glucosidase" evidence="15">
    <location>
        <begin position="27"/>
        <end position="354"/>
    </location>
</feature>
<evidence type="ECO:0000313" key="16">
    <source>
        <dbReference type="EMBL" id="KAA1088471.1"/>
    </source>
</evidence>
<proteinExistence type="inferred from homology"/>
<keyword evidence="10" id="KW-0961">Cell wall biogenesis/degradation</keyword>
<evidence type="ECO:0000256" key="13">
    <source>
        <dbReference type="ARBA" id="ARBA00042373"/>
    </source>
</evidence>
<dbReference type="GO" id="GO:0009986">
    <property type="term" value="C:cell surface"/>
    <property type="evidence" value="ECO:0007669"/>
    <property type="project" value="TreeGrafter"/>
</dbReference>
<dbReference type="SUPFAM" id="SSF51445">
    <property type="entry name" value="(Trans)glycosidases"/>
    <property type="match status" value="1"/>
</dbReference>
<evidence type="ECO:0000256" key="14">
    <source>
        <dbReference type="ARBA" id="ARBA00043078"/>
    </source>
</evidence>
<evidence type="ECO:0000256" key="1">
    <source>
        <dbReference type="ARBA" id="ARBA00000382"/>
    </source>
</evidence>
<dbReference type="Proteomes" id="UP000325313">
    <property type="component" value="Unassembled WGS sequence"/>
</dbReference>
<keyword evidence="6" id="KW-0378">Hydrolase</keyword>
<keyword evidence="15" id="KW-0732">Signal</keyword>
<dbReference type="PANTHER" id="PTHR16631">
    <property type="entry name" value="GLUCAN 1,3-BETA-GLUCOSIDASE"/>
    <property type="match status" value="1"/>
</dbReference>
<evidence type="ECO:0000313" key="17">
    <source>
        <dbReference type="EMBL" id="KAA1105466.1"/>
    </source>
</evidence>
<name>A0A5B0NGJ5_PUCGR</name>
<comment type="catalytic activity">
    <reaction evidence="1">
        <text>Hydrolysis of (1-&gt;3)-beta-D-glucosidic linkages in (1-&gt;3)-beta-D-glucans.</text>
        <dbReference type="EC" id="3.2.1.39"/>
    </reaction>
</comment>
<comment type="similarity">
    <text evidence="3">Belongs to the glycosyl hydrolase 17 family.</text>
</comment>
<keyword evidence="18" id="KW-1185">Reference proteome</keyword>
<accession>A0A5B0NGJ5</accession>
<dbReference type="Proteomes" id="UP000324748">
    <property type="component" value="Unassembled WGS sequence"/>
</dbReference>
<organism evidence="16 19">
    <name type="scientific">Puccinia graminis f. sp. tritici</name>
    <dbReference type="NCBI Taxonomy" id="56615"/>
    <lineage>
        <taxon>Eukaryota</taxon>
        <taxon>Fungi</taxon>
        <taxon>Dikarya</taxon>
        <taxon>Basidiomycota</taxon>
        <taxon>Pucciniomycotina</taxon>
        <taxon>Pucciniomycetes</taxon>
        <taxon>Pucciniales</taxon>
        <taxon>Pucciniaceae</taxon>
        <taxon>Puccinia</taxon>
    </lineage>
</organism>
<keyword evidence="11" id="KW-0624">Polysaccharide degradation</keyword>
<comment type="function">
    <text evidence="12">Glucanases play a role in cell expansion during growth, in cell-cell fusion during mating, and in spore release during sporulation. This enzyme may be involved in beta-glucan degradation. Active on laminarin and lichenan.</text>
</comment>
<evidence type="ECO:0000256" key="11">
    <source>
        <dbReference type="ARBA" id="ARBA00023326"/>
    </source>
</evidence>
<dbReference type="GO" id="GO:0005576">
    <property type="term" value="C:extracellular region"/>
    <property type="evidence" value="ECO:0007669"/>
    <property type="project" value="TreeGrafter"/>
</dbReference>
<evidence type="ECO:0000313" key="18">
    <source>
        <dbReference type="Proteomes" id="UP000324748"/>
    </source>
</evidence>
<keyword evidence="8" id="KW-0325">Glycoprotein</keyword>
<gene>
    <name evidence="17" type="ORF">PGT21_008249</name>
    <name evidence="16" type="ORF">PGTUg99_030036</name>
</gene>
<dbReference type="InterPro" id="IPR050732">
    <property type="entry name" value="Beta-glucan_modifiers"/>
</dbReference>
<evidence type="ECO:0000256" key="5">
    <source>
        <dbReference type="ARBA" id="ARBA00022475"/>
    </source>
</evidence>
<evidence type="ECO:0000256" key="4">
    <source>
        <dbReference type="ARBA" id="ARBA00012780"/>
    </source>
</evidence>
<keyword evidence="9" id="KW-0119">Carbohydrate metabolism</keyword>
<dbReference type="GO" id="GO:0000272">
    <property type="term" value="P:polysaccharide catabolic process"/>
    <property type="evidence" value="ECO:0007669"/>
    <property type="project" value="UniProtKB-KW"/>
</dbReference>
<evidence type="ECO:0000256" key="15">
    <source>
        <dbReference type="SAM" id="SignalP"/>
    </source>
</evidence>
<dbReference type="EMBL" id="VDEP01000406">
    <property type="protein sequence ID" value="KAA1088471.1"/>
    <property type="molecule type" value="Genomic_DNA"/>
</dbReference>
<keyword evidence="5" id="KW-1003">Cell membrane</keyword>
<evidence type="ECO:0000256" key="2">
    <source>
        <dbReference type="ARBA" id="ARBA00004401"/>
    </source>
</evidence>
<dbReference type="InterPro" id="IPR017853">
    <property type="entry name" value="GH"/>
</dbReference>
<feature type="signal peptide" evidence="15">
    <location>
        <begin position="1"/>
        <end position="26"/>
    </location>
</feature>
<dbReference type="EMBL" id="VSWC01000040">
    <property type="protein sequence ID" value="KAA1105466.1"/>
    <property type="molecule type" value="Genomic_DNA"/>
</dbReference>
<evidence type="ECO:0000256" key="9">
    <source>
        <dbReference type="ARBA" id="ARBA00023277"/>
    </source>
</evidence>